<name>A0ABY7DMK5_MYAAR</name>
<dbReference type="EMBL" id="CP111014">
    <property type="protein sequence ID" value="WAQ97836.1"/>
    <property type="molecule type" value="Genomic_DNA"/>
</dbReference>
<accession>A0ABY7DMK5</accession>
<proteinExistence type="predicted"/>
<feature type="region of interest" description="Disordered" evidence="1">
    <location>
        <begin position="157"/>
        <end position="322"/>
    </location>
</feature>
<organism evidence="3 4">
    <name type="scientific">Mya arenaria</name>
    <name type="common">Soft-shell clam</name>
    <dbReference type="NCBI Taxonomy" id="6604"/>
    <lineage>
        <taxon>Eukaryota</taxon>
        <taxon>Metazoa</taxon>
        <taxon>Spiralia</taxon>
        <taxon>Lophotrochozoa</taxon>
        <taxon>Mollusca</taxon>
        <taxon>Bivalvia</taxon>
        <taxon>Autobranchia</taxon>
        <taxon>Heteroconchia</taxon>
        <taxon>Euheterodonta</taxon>
        <taxon>Imparidentia</taxon>
        <taxon>Neoheterodontei</taxon>
        <taxon>Myida</taxon>
        <taxon>Myoidea</taxon>
        <taxon>Myidae</taxon>
        <taxon>Mya</taxon>
    </lineage>
</organism>
<evidence type="ECO:0000313" key="4">
    <source>
        <dbReference type="Proteomes" id="UP001164746"/>
    </source>
</evidence>
<feature type="chain" id="PRO_5047037479" evidence="2">
    <location>
        <begin position="23"/>
        <end position="406"/>
    </location>
</feature>
<keyword evidence="4" id="KW-1185">Reference proteome</keyword>
<feature type="signal peptide" evidence="2">
    <location>
        <begin position="1"/>
        <end position="22"/>
    </location>
</feature>
<reference evidence="3" key="1">
    <citation type="submission" date="2022-11" db="EMBL/GenBank/DDBJ databases">
        <title>Centuries of genome instability and evolution in soft-shell clam transmissible cancer (bioRxiv).</title>
        <authorList>
            <person name="Hart S.F.M."/>
            <person name="Yonemitsu M.A."/>
            <person name="Giersch R.M."/>
            <person name="Beal B.F."/>
            <person name="Arriagada G."/>
            <person name="Davis B.W."/>
            <person name="Ostrander E.A."/>
            <person name="Goff S.P."/>
            <person name="Metzger M.J."/>
        </authorList>
    </citation>
    <scope>NUCLEOTIDE SEQUENCE</scope>
    <source>
        <strain evidence="3">MELC-2E11</strain>
        <tissue evidence="3">Siphon/mantle</tissue>
    </source>
</reference>
<keyword evidence="2" id="KW-0732">Signal</keyword>
<feature type="region of interest" description="Disordered" evidence="1">
    <location>
        <begin position="75"/>
        <end position="109"/>
    </location>
</feature>
<evidence type="ECO:0000256" key="2">
    <source>
        <dbReference type="SAM" id="SignalP"/>
    </source>
</evidence>
<evidence type="ECO:0000256" key="1">
    <source>
        <dbReference type="SAM" id="MobiDB-lite"/>
    </source>
</evidence>
<sequence>MSPRWTVVFAFLQTTLICDVASVPPAGKVGTNGTRPSTVQLIELVEIPGDPGNSAQVPVIRRIPTNIHVKTAEMSHKGAGGGDHTGPGVYSDNQGPSGAHRVTGGVGKTHIDLPGQHGNESPFPVVHRDTGTSAGETHVDLPGQHGNDSPLPVVHRGHVPDPHAAETRSSGRGKVHVDLPGQHGNNSPHPVVHRIGSPPNTGGGRRRQDTFRGNRPLSVVPDLHAGETGSSDGMKVHVDLPGQHGNNSPHPVVHRSGSPPNADEAGHDPHGGGSSRQDTFHELPNYQRVDRPQGRPRGRQEPFHGNSRRGFETPPTDSVPDFERFPRMERERFRFERRFRPPPFYPDIGPGPMMPYDMFADRRYFGRGFGPFMPFFPRMAPFFSDPMFMSGYGPGPFMGSSMFRRR</sequence>
<protein>
    <submittedName>
        <fullName evidence="3">Uncharacterized protein</fullName>
    </submittedName>
</protein>
<gene>
    <name evidence="3" type="ORF">MAR_022209</name>
</gene>
<evidence type="ECO:0000313" key="3">
    <source>
        <dbReference type="EMBL" id="WAQ97836.1"/>
    </source>
</evidence>
<dbReference type="Proteomes" id="UP001164746">
    <property type="component" value="Chromosome 3"/>
</dbReference>
<feature type="compositionally biased region" description="Basic and acidic residues" evidence="1">
    <location>
        <begin position="288"/>
        <end position="302"/>
    </location>
</feature>